<dbReference type="InterPro" id="IPR013022">
    <property type="entry name" value="Xyl_isomerase-like_TIM-brl"/>
</dbReference>
<gene>
    <name evidence="3" type="ORF">GCM10022377_17720</name>
</gene>
<sequence>MSRRFAVSTLGMPGRPLAESAALAARAGCDGLEIRTHADEEVNVDAGDRRLRSLRTVVEDAGLQVACLAGYVRVCAEAPPGNVESDLRRLIDAAQSMGAPSIRVFPGGAPGDTARGRARLHAVLPELETAGVQLLVETHDSHPTVRAARELVAPLERPEQFGVLWDAVHPWLAGESPACSRSLAGEHLAYFQIKDLALHPKDRDRPLPAVPGEGDLPLGEFARALQGWHSDAGGRDAWISLEWELAWYPEIGSVRPALEQAGRWFQALAE</sequence>
<keyword evidence="4" id="KW-1185">Reference proteome</keyword>
<dbReference type="InterPro" id="IPR050312">
    <property type="entry name" value="IolE/XylAMocC-like"/>
</dbReference>
<evidence type="ECO:0000256" key="1">
    <source>
        <dbReference type="ARBA" id="ARBA00023277"/>
    </source>
</evidence>
<dbReference type="Gene3D" id="3.20.20.150">
    <property type="entry name" value="Divalent-metal-dependent TIM barrel enzymes"/>
    <property type="match status" value="1"/>
</dbReference>
<organism evidence="3 4">
    <name type="scientific">Zhihengliuella alba</name>
    <dbReference type="NCBI Taxonomy" id="547018"/>
    <lineage>
        <taxon>Bacteria</taxon>
        <taxon>Bacillati</taxon>
        <taxon>Actinomycetota</taxon>
        <taxon>Actinomycetes</taxon>
        <taxon>Micrococcales</taxon>
        <taxon>Micrococcaceae</taxon>
        <taxon>Zhihengliuella</taxon>
    </lineage>
</organism>
<protein>
    <submittedName>
        <fullName evidence="3">Sugar phosphate isomerase/epimerase</fullName>
    </submittedName>
</protein>
<dbReference type="RefSeq" id="WP_344883065.1">
    <property type="nucleotide sequence ID" value="NZ_BAABCJ010000002.1"/>
</dbReference>
<keyword evidence="3" id="KW-0413">Isomerase</keyword>
<evidence type="ECO:0000313" key="4">
    <source>
        <dbReference type="Proteomes" id="UP001501536"/>
    </source>
</evidence>
<evidence type="ECO:0000259" key="2">
    <source>
        <dbReference type="Pfam" id="PF01261"/>
    </source>
</evidence>
<dbReference type="Pfam" id="PF01261">
    <property type="entry name" value="AP_endonuc_2"/>
    <property type="match status" value="1"/>
</dbReference>
<dbReference type="SUPFAM" id="SSF51658">
    <property type="entry name" value="Xylose isomerase-like"/>
    <property type="match status" value="1"/>
</dbReference>
<dbReference type="PANTHER" id="PTHR12110">
    <property type="entry name" value="HYDROXYPYRUVATE ISOMERASE"/>
    <property type="match status" value="1"/>
</dbReference>
<dbReference type="Proteomes" id="UP001501536">
    <property type="component" value="Unassembled WGS sequence"/>
</dbReference>
<feature type="domain" description="Xylose isomerase-like TIM barrel" evidence="2">
    <location>
        <begin position="22"/>
        <end position="247"/>
    </location>
</feature>
<dbReference type="GO" id="GO:0016853">
    <property type="term" value="F:isomerase activity"/>
    <property type="evidence" value="ECO:0007669"/>
    <property type="project" value="UniProtKB-KW"/>
</dbReference>
<comment type="caution">
    <text evidence="3">The sequence shown here is derived from an EMBL/GenBank/DDBJ whole genome shotgun (WGS) entry which is preliminary data.</text>
</comment>
<dbReference type="InterPro" id="IPR036237">
    <property type="entry name" value="Xyl_isomerase-like_sf"/>
</dbReference>
<dbReference type="EMBL" id="BAABCJ010000002">
    <property type="protein sequence ID" value="GAA3704522.1"/>
    <property type="molecule type" value="Genomic_DNA"/>
</dbReference>
<keyword evidence="1" id="KW-0119">Carbohydrate metabolism</keyword>
<dbReference type="PANTHER" id="PTHR12110:SF21">
    <property type="entry name" value="XYLOSE ISOMERASE-LIKE TIM BARREL DOMAIN-CONTAINING PROTEIN"/>
    <property type="match status" value="1"/>
</dbReference>
<evidence type="ECO:0000313" key="3">
    <source>
        <dbReference type="EMBL" id="GAA3704522.1"/>
    </source>
</evidence>
<proteinExistence type="predicted"/>
<accession>A0ABP7DEI4</accession>
<name>A0ABP7DEI4_9MICC</name>
<reference evidence="4" key="1">
    <citation type="journal article" date="2019" name="Int. J. Syst. Evol. Microbiol.">
        <title>The Global Catalogue of Microorganisms (GCM) 10K type strain sequencing project: providing services to taxonomists for standard genome sequencing and annotation.</title>
        <authorList>
            <consortium name="The Broad Institute Genomics Platform"/>
            <consortium name="The Broad Institute Genome Sequencing Center for Infectious Disease"/>
            <person name="Wu L."/>
            <person name="Ma J."/>
        </authorList>
    </citation>
    <scope>NUCLEOTIDE SEQUENCE [LARGE SCALE GENOMIC DNA]</scope>
    <source>
        <strain evidence="4">JCM 16961</strain>
    </source>
</reference>